<dbReference type="GO" id="GO:0035925">
    <property type="term" value="F:mRNA 3'-UTR AU-rich region binding"/>
    <property type="evidence" value="ECO:0007669"/>
    <property type="project" value="TreeGrafter"/>
</dbReference>
<keyword evidence="1" id="KW-0521">NADP</keyword>
<dbReference type="STRING" id="1245471.PCA10_43780"/>
<name>S6AML5_METRE</name>
<dbReference type="SUPFAM" id="SSF51735">
    <property type="entry name" value="NAD(P)-binding Rossmann-fold domains"/>
    <property type="match status" value="1"/>
</dbReference>
<dbReference type="Proteomes" id="UP000015503">
    <property type="component" value="Chromosome"/>
</dbReference>
<keyword evidence="2 4" id="KW-0560">Oxidoreductase</keyword>
<dbReference type="HOGENOM" id="CLU_026673_3_1_6"/>
<dbReference type="GO" id="GO:0070402">
    <property type="term" value="F:NADPH binding"/>
    <property type="evidence" value="ECO:0007669"/>
    <property type="project" value="TreeGrafter"/>
</dbReference>
<dbReference type="GO" id="GO:0008270">
    <property type="term" value="F:zinc ion binding"/>
    <property type="evidence" value="ECO:0007669"/>
    <property type="project" value="InterPro"/>
</dbReference>
<dbReference type="Gene3D" id="3.90.180.10">
    <property type="entry name" value="Medium-chain alcohol dehydrogenases, catalytic domain"/>
    <property type="match status" value="1"/>
</dbReference>
<gene>
    <name evidence="4" type="primary">qor</name>
    <name evidence="4" type="ORF">PCA10_43780</name>
</gene>
<dbReference type="OrthoDB" id="9785812at2"/>
<dbReference type="InterPro" id="IPR013149">
    <property type="entry name" value="ADH-like_C"/>
</dbReference>
<dbReference type="EC" id="1.6.5.5" evidence="4"/>
<evidence type="ECO:0000256" key="1">
    <source>
        <dbReference type="ARBA" id="ARBA00022857"/>
    </source>
</evidence>
<organism evidence="4 5">
    <name type="scientific">Metapseudomonas resinovorans NBRC 106553</name>
    <dbReference type="NCBI Taxonomy" id="1245471"/>
    <lineage>
        <taxon>Bacteria</taxon>
        <taxon>Pseudomonadati</taxon>
        <taxon>Pseudomonadota</taxon>
        <taxon>Gammaproteobacteria</taxon>
        <taxon>Pseudomonadales</taxon>
        <taxon>Pseudomonadaceae</taxon>
        <taxon>Metapseudomonas</taxon>
    </lineage>
</organism>
<evidence type="ECO:0000313" key="5">
    <source>
        <dbReference type="Proteomes" id="UP000015503"/>
    </source>
</evidence>
<dbReference type="PROSITE" id="PS01162">
    <property type="entry name" value="QOR_ZETA_CRYSTAL"/>
    <property type="match status" value="1"/>
</dbReference>
<dbReference type="GO" id="GO:0003960">
    <property type="term" value="F:quinone reductase (NADPH) activity"/>
    <property type="evidence" value="ECO:0007669"/>
    <property type="project" value="UniProtKB-EC"/>
</dbReference>
<dbReference type="AlphaFoldDB" id="S6AML5"/>
<evidence type="ECO:0000256" key="2">
    <source>
        <dbReference type="ARBA" id="ARBA00023002"/>
    </source>
</evidence>
<dbReference type="RefSeq" id="WP_016494243.1">
    <property type="nucleotide sequence ID" value="NC_021499.1"/>
</dbReference>
<dbReference type="PATRIC" id="fig|1245471.3.peg.4429"/>
<dbReference type="InterPro" id="IPR047618">
    <property type="entry name" value="QOR-like"/>
</dbReference>
<proteinExistence type="predicted"/>
<dbReference type="KEGG" id="pre:PCA10_43780"/>
<accession>S6AML5</accession>
<dbReference type="Pfam" id="PF00107">
    <property type="entry name" value="ADH_zinc_N"/>
    <property type="match status" value="1"/>
</dbReference>
<dbReference type="eggNOG" id="COG0604">
    <property type="taxonomic scope" value="Bacteria"/>
</dbReference>
<dbReference type="InterPro" id="IPR020843">
    <property type="entry name" value="ER"/>
</dbReference>
<sequence>MKAVRFHQTGGPEQLVYEDVPTPQPGPGEVLLRVEAVGVNYADVMRRRGDNYPQESPLPFTLGYEIAGVVEALGEGVSSPEVGARVFAASGGGGYAEYAVAPAAGLVPLPPGLSAEQMTALFVQGITALRSLKDAARLQPGESILVEGAAGGVGSLIVQLAKALGAGKVIAAASTPEKRQLALDLGADAAVDYTVPGWEEGVRLLTDGKGVDVVMEMVGGDVLPAALKSLADFGRMVVFGGAGSHLSQLDSGDLVFSNRSIQGFTITQYFERPDILGETLGELIGLVLGGRLQLQIGQVLPLSQAAEAHRLLESRQTSGKIVLKPGL</sequence>
<dbReference type="SMART" id="SM00829">
    <property type="entry name" value="PKS_ER"/>
    <property type="match status" value="1"/>
</dbReference>
<dbReference type="PANTHER" id="PTHR48106">
    <property type="entry name" value="QUINONE OXIDOREDUCTASE PIG3-RELATED"/>
    <property type="match status" value="1"/>
</dbReference>
<dbReference type="CDD" id="cd05286">
    <property type="entry name" value="QOR2"/>
    <property type="match status" value="1"/>
</dbReference>
<evidence type="ECO:0000259" key="3">
    <source>
        <dbReference type="SMART" id="SM00829"/>
    </source>
</evidence>
<evidence type="ECO:0000313" key="4">
    <source>
        <dbReference type="EMBL" id="BAN50110.1"/>
    </source>
</evidence>
<reference evidence="4 5" key="1">
    <citation type="journal article" date="2013" name="Genome Announc.">
        <title>Complete Genome Sequence of the Carbazole Degrader Pseudomonas resinovorans Strain CA10 (NBRC 106553).</title>
        <authorList>
            <person name="Shintani M."/>
            <person name="Hosoyama A."/>
            <person name="Ohji S."/>
            <person name="Tsuchikane K."/>
            <person name="Takarada H."/>
            <person name="Yamazoe A."/>
            <person name="Fujita N."/>
            <person name="Nojiri H."/>
        </authorList>
    </citation>
    <scope>NUCLEOTIDE SEQUENCE [LARGE SCALE GENOMIC DNA]</scope>
    <source>
        <strain evidence="4 5">NBRC 106553</strain>
    </source>
</reference>
<keyword evidence="5" id="KW-1185">Reference proteome</keyword>
<protein>
    <submittedName>
        <fullName evidence="4">Quinone oxidoreductase</fullName>
        <ecNumber evidence="4">1.6.5.5</ecNumber>
    </submittedName>
</protein>
<dbReference type="InterPro" id="IPR011032">
    <property type="entry name" value="GroES-like_sf"/>
</dbReference>
<dbReference type="InterPro" id="IPR013154">
    <property type="entry name" value="ADH-like_N"/>
</dbReference>
<dbReference type="Pfam" id="PF08240">
    <property type="entry name" value="ADH_N"/>
    <property type="match status" value="1"/>
</dbReference>
<dbReference type="PANTHER" id="PTHR48106:SF13">
    <property type="entry name" value="QUINONE OXIDOREDUCTASE-RELATED"/>
    <property type="match status" value="1"/>
</dbReference>
<dbReference type="InterPro" id="IPR036291">
    <property type="entry name" value="NAD(P)-bd_dom_sf"/>
</dbReference>
<dbReference type="EMBL" id="AP013068">
    <property type="protein sequence ID" value="BAN50110.1"/>
    <property type="molecule type" value="Genomic_DNA"/>
</dbReference>
<dbReference type="GO" id="GO:0005829">
    <property type="term" value="C:cytosol"/>
    <property type="evidence" value="ECO:0007669"/>
    <property type="project" value="TreeGrafter"/>
</dbReference>
<dbReference type="Gene3D" id="3.40.50.720">
    <property type="entry name" value="NAD(P)-binding Rossmann-like Domain"/>
    <property type="match status" value="1"/>
</dbReference>
<dbReference type="SUPFAM" id="SSF50129">
    <property type="entry name" value="GroES-like"/>
    <property type="match status" value="1"/>
</dbReference>
<dbReference type="InterPro" id="IPR002364">
    <property type="entry name" value="Quin_OxRdtase/zeta-crystal_CS"/>
</dbReference>
<feature type="domain" description="Enoyl reductase (ER)" evidence="3">
    <location>
        <begin position="10"/>
        <end position="323"/>
    </location>
</feature>